<evidence type="ECO:0008006" key="3">
    <source>
        <dbReference type="Google" id="ProtNLM"/>
    </source>
</evidence>
<dbReference type="AlphaFoldDB" id="C9MVA4"/>
<dbReference type="RefSeq" id="WP_006803912.1">
    <property type="nucleotide sequence ID" value="NZ_GG700632.1"/>
</dbReference>
<dbReference type="HOGENOM" id="CLU_1376674_0_0_0"/>
<sequence length="198" mass="22854">MKKLLIVLTVLILVVSCGEEQEGNSKAESTKQQQVENNNLNYEVLKNSRDTSNLTKKENTIDILVKDNISEENLKEVMRKAGKEQIKDADILFIRAYGDKRFFNLGGETHGMVTYYPDGTVKDETYRAKKEIPSDKEKDIYIDYSKTLHETLKAKGNYTKQEEENIEEEINKKIAKKYGISPEEVEKIFDKVVIYQSM</sequence>
<organism evidence="1 2">
    <name type="scientific">Leptotrichia hofstadii F0254</name>
    <dbReference type="NCBI Taxonomy" id="634994"/>
    <lineage>
        <taxon>Bacteria</taxon>
        <taxon>Fusobacteriati</taxon>
        <taxon>Fusobacteriota</taxon>
        <taxon>Fusobacteriia</taxon>
        <taxon>Fusobacteriales</taxon>
        <taxon>Leptotrichiaceae</taxon>
        <taxon>Leptotrichia</taxon>
    </lineage>
</organism>
<proteinExistence type="predicted"/>
<accession>C9MVA4</accession>
<dbReference type="PROSITE" id="PS51257">
    <property type="entry name" value="PROKAR_LIPOPROTEIN"/>
    <property type="match status" value="1"/>
</dbReference>
<gene>
    <name evidence="1" type="ORF">GCWU000323_00575</name>
</gene>
<evidence type="ECO:0000313" key="2">
    <source>
        <dbReference type="Proteomes" id="UP000006233"/>
    </source>
</evidence>
<reference evidence="1 2" key="1">
    <citation type="submission" date="2009-09" db="EMBL/GenBank/DDBJ databases">
        <authorList>
            <person name="Weinstock G."/>
            <person name="Sodergren E."/>
            <person name="Clifton S."/>
            <person name="Fulton L."/>
            <person name="Fulton B."/>
            <person name="Courtney L."/>
            <person name="Fronick C."/>
            <person name="Harrison M."/>
            <person name="Strong C."/>
            <person name="Farmer C."/>
            <person name="Delahaunty K."/>
            <person name="Markovic C."/>
            <person name="Hall O."/>
            <person name="Minx P."/>
            <person name="Tomlinson C."/>
            <person name="Mitreva M."/>
            <person name="Nelson J."/>
            <person name="Hou S."/>
            <person name="Wollam A."/>
            <person name="Pepin K.H."/>
            <person name="Johnson M."/>
            <person name="Bhonagiri V."/>
            <person name="Nash W.E."/>
            <person name="Warren W."/>
            <person name="Chinwalla A."/>
            <person name="Mardis E.R."/>
            <person name="Wilson R.K."/>
        </authorList>
    </citation>
    <scope>NUCLEOTIDE SEQUENCE [LARGE SCALE GENOMIC DNA]</scope>
    <source>
        <strain evidence="1 2">F0254</strain>
    </source>
</reference>
<dbReference type="Proteomes" id="UP000006233">
    <property type="component" value="Unassembled WGS sequence"/>
</dbReference>
<dbReference type="EMBL" id="ACVB02000007">
    <property type="protein sequence ID" value="EEX75326.1"/>
    <property type="molecule type" value="Genomic_DNA"/>
</dbReference>
<comment type="caution">
    <text evidence="1">The sequence shown here is derived from an EMBL/GenBank/DDBJ whole genome shotgun (WGS) entry which is preliminary data.</text>
</comment>
<protein>
    <recommendedName>
        <fullName evidence="3">Lipoprotein</fullName>
    </recommendedName>
</protein>
<name>C9MVA4_9FUSO</name>
<evidence type="ECO:0000313" key="1">
    <source>
        <dbReference type="EMBL" id="EEX75326.1"/>
    </source>
</evidence>
<dbReference type="STRING" id="634994.GCWU000323_00575"/>